<name>A0A448ZT76_9STRA</name>
<evidence type="ECO:0000256" key="6">
    <source>
        <dbReference type="SAM" id="MobiDB-lite"/>
    </source>
</evidence>
<evidence type="ECO:0000256" key="5">
    <source>
        <dbReference type="ARBA" id="ARBA00023136"/>
    </source>
</evidence>
<dbReference type="GO" id="GO:0005789">
    <property type="term" value="C:endoplasmic reticulum membrane"/>
    <property type="evidence" value="ECO:0007669"/>
    <property type="project" value="TreeGrafter"/>
</dbReference>
<keyword evidence="2" id="KW-0813">Transport</keyword>
<dbReference type="Pfam" id="PF08449">
    <property type="entry name" value="UAA"/>
    <property type="match status" value="2"/>
</dbReference>
<feature type="transmembrane region" description="Helical" evidence="7">
    <location>
        <begin position="45"/>
        <end position="63"/>
    </location>
</feature>
<protein>
    <recommendedName>
        <fullName evidence="10">Sugar phosphate transporter domain-containing protein</fullName>
    </recommendedName>
</protein>
<evidence type="ECO:0000256" key="7">
    <source>
        <dbReference type="SAM" id="Phobius"/>
    </source>
</evidence>
<feature type="compositionally biased region" description="Low complexity" evidence="6">
    <location>
        <begin position="237"/>
        <end position="249"/>
    </location>
</feature>
<dbReference type="InterPro" id="IPR037185">
    <property type="entry name" value="EmrE-like"/>
</dbReference>
<evidence type="ECO:0000256" key="1">
    <source>
        <dbReference type="ARBA" id="ARBA00004141"/>
    </source>
</evidence>
<dbReference type="PANTHER" id="PTHR10778:SF8">
    <property type="entry name" value="ADENOSINE 3'-PHOSPHO 5'-PHOSPHOSULFATE TRANSPORTER 2"/>
    <property type="match status" value="1"/>
</dbReference>
<dbReference type="OrthoDB" id="46927at2759"/>
<dbReference type="GO" id="GO:0000139">
    <property type="term" value="C:Golgi membrane"/>
    <property type="evidence" value="ECO:0007669"/>
    <property type="project" value="TreeGrafter"/>
</dbReference>
<dbReference type="InterPro" id="IPR013657">
    <property type="entry name" value="SCL35B1-4/HUT1"/>
</dbReference>
<keyword evidence="9" id="KW-1185">Reference proteome</keyword>
<feature type="transmembrane region" description="Helical" evidence="7">
    <location>
        <begin position="75"/>
        <end position="94"/>
    </location>
</feature>
<gene>
    <name evidence="8" type="ORF">PSNMU_V1.4_AUG-EV-PASAV3_0123940</name>
</gene>
<feature type="transmembrane region" description="Helical" evidence="7">
    <location>
        <begin position="289"/>
        <end position="311"/>
    </location>
</feature>
<evidence type="ECO:0008006" key="10">
    <source>
        <dbReference type="Google" id="ProtNLM"/>
    </source>
</evidence>
<dbReference type="GO" id="GO:0046964">
    <property type="term" value="F:3'-phosphoadenosine 5'-phosphosulfate transmembrane transporter activity"/>
    <property type="evidence" value="ECO:0007669"/>
    <property type="project" value="TreeGrafter"/>
</dbReference>
<evidence type="ECO:0000313" key="9">
    <source>
        <dbReference type="Proteomes" id="UP000291116"/>
    </source>
</evidence>
<dbReference type="EMBL" id="CAACVS010000694">
    <property type="protein sequence ID" value="VEU45226.1"/>
    <property type="molecule type" value="Genomic_DNA"/>
</dbReference>
<evidence type="ECO:0000256" key="4">
    <source>
        <dbReference type="ARBA" id="ARBA00022989"/>
    </source>
</evidence>
<organism evidence="8 9">
    <name type="scientific">Pseudo-nitzschia multistriata</name>
    <dbReference type="NCBI Taxonomy" id="183589"/>
    <lineage>
        <taxon>Eukaryota</taxon>
        <taxon>Sar</taxon>
        <taxon>Stramenopiles</taxon>
        <taxon>Ochrophyta</taxon>
        <taxon>Bacillariophyta</taxon>
        <taxon>Bacillariophyceae</taxon>
        <taxon>Bacillariophycidae</taxon>
        <taxon>Bacillariales</taxon>
        <taxon>Bacillariaceae</taxon>
        <taxon>Pseudo-nitzschia</taxon>
    </lineage>
</organism>
<keyword evidence="3 7" id="KW-0812">Transmembrane</keyword>
<dbReference type="PANTHER" id="PTHR10778">
    <property type="entry name" value="SOLUTE CARRIER FAMILY 35 MEMBER B"/>
    <property type="match status" value="1"/>
</dbReference>
<feature type="region of interest" description="Disordered" evidence="6">
    <location>
        <begin position="1"/>
        <end position="38"/>
    </location>
</feature>
<evidence type="ECO:0000313" key="8">
    <source>
        <dbReference type="EMBL" id="VEU45226.1"/>
    </source>
</evidence>
<proteinExistence type="predicted"/>
<reference evidence="8 9" key="1">
    <citation type="submission" date="2019-01" db="EMBL/GenBank/DDBJ databases">
        <authorList>
            <person name="Ferrante I. M."/>
        </authorList>
    </citation>
    <scope>NUCLEOTIDE SEQUENCE [LARGE SCALE GENOMIC DNA]</scope>
    <source>
        <strain evidence="8 9">B856</strain>
    </source>
</reference>
<feature type="transmembrane region" description="Helical" evidence="7">
    <location>
        <begin position="331"/>
        <end position="348"/>
    </location>
</feature>
<evidence type="ECO:0000256" key="2">
    <source>
        <dbReference type="ARBA" id="ARBA00022448"/>
    </source>
</evidence>
<keyword evidence="5 7" id="KW-0472">Membrane</keyword>
<dbReference type="AlphaFoldDB" id="A0A448ZT76"/>
<sequence>MKRTNKRSTDLPPLELSSKDDDSFERDEEATQPSQKNAPRLVPPSVIYATIYFVCMIVVDFTIEGTQNAFPELHALPYAMTLFQFGWCFFLPVVISKGDSIKNLPKTTIEISPYIILSLVVFSSNVCKSASARYVSFPTKVIFRSTKLIPVMIVASILNINDNRTYGRSDFLAAALLCAGAAGYSFGEHSLNDDKKDSYFGILLLTGSVLCDAFTPNIQQWLMHPATESPGQKRKNSLQSLPSSSSLSSLTPSLPDIIISDSSTGRENETVVAPRFFSRGPGILKKRGLGLSVSTLMTNAYAVGCIGLLLFMGVTHRLEDAIVEAMVRPHLFGNLTLIGVSLSVAVFARTRLIKESGAVTAVTVTTLREFVTVLLSYLIYPKIFSKLHAVSALLVFGGILLSSYSESQTGHEASGNGGKRNAVAGSAIPTRIK</sequence>
<keyword evidence="4 7" id="KW-1133">Transmembrane helix</keyword>
<dbReference type="SUPFAM" id="SSF103481">
    <property type="entry name" value="Multidrug resistance efflux transporter EmrE"/>
    <property type="match status" value="1"/>
</dbReference>
<feature type="region of interest" description="Disordered" evidence="6">
    <location>
        <begin position="225"/>
        <end position="249"/>
    </location>
</feature>
<accession>A0A448ZT76</accession>
<feature type="region of interest" description="Disordered" evidence="6">
    <location>
        <begin position="410"/>
        <end position="433"/>
    </location>
</feature>
<comment type="subcellular location">
    <subcellularLocation>
        <location evidence="1">Membrane</location>
        <topology evidence="1">Multi-pass membrane protein</topology>
    </subcellularLocation>
</comment>
<evidence type="ECO:0000256" key="3">
    <source>
        <dbReference type="ARBA" id="ARBA00022692"/>
    </source>
</evidence>
<dbReference type="Proteomes" id="UP000291116">
    <property type="component" value="Unassembled WGS sequence"/>
</dbReference>